<organism evidence="2 3">
    <name type="scientific">Winogradskya consettensis</name>
    <dbReference type="NCBI Taxonomy" id="113560"/>
    <lineage>
        <taxon>Bacteria</taxon>
        <taxon>Bacillati</taxon>
        <taxon>Actinomycetota</taxon>
        <taxon>Actinomycetes</taxon>
        <taxon>Micromonosporales</taxon>
        <taxon>Micromonosporaceae</taxon>
        <taxon>Winogradskya</taxon>
    </lineage>
</organism>
<keyword evidence="3" id="KW-1185">Reference proteome</keyword>
<dbReference type="RefSeq" id="WP_213002395.1">
    <property type="nucleotide sequence ID" value="NZ_BAAATW010000018.1"/>
</dbReference>
<evidence type="ECO:0000313" key="2">
    <source>
        <dbReference type="EMBL" id="GIM82138.1"/>
    </source>
</evidence>
<dbReference type="EMBL" id="BOQP01000050">
    <property type="protein sequence ID" value="GIM82138.1"/>
    <property type="molecule type" value="Genomic_DNA"/>
</dbReference>
<dbReference type="AlphaFoldDB" id="A0A919T268"/>
<gene>
    <name evidence="2" type="ORF">Aco04nite_80080</name>
</gene>
<dbReference type="Pfam" id="PF04213">
    <property type="entry name" value="HtaA"/>
    <property type="match status" value="1"/>
</dbReference>
<name>A0A919T268_9ACTN</name>
<dbReference type="Proteomes" id="UP000680865">
    <property type="component" value="Unassembled WGS sequence"/>
</dbReference>
<proteinExistence type="predicted"/>
<comment type="caution">
    <text evidence="2">The sequence shown here is derived from an EMBL/GenBank/DDBJ whole genome shotgun (WGS) entry which is preliminary data.</text>
</comment>
<evidence type="ECO:0000313" key="3">
    <source>
        <dbReference type="Proteomes" id="UP000680865"/>
    </source>
</evidence>
<reference evidence="2" key="1">
    <citation type="submission" date="2021-03" db="EMBL/GenBank/DDBJ databases">
        <title>Whole genome shotgun sequence of Actinoplanes consettensis NBRC 14913.</title>
        <authorList>
            <person name="Komaki H."/>
            <person name="Tamura T."/>
        </authorList>
    </citation>
    <scope>NUCLEOTIDE SEQUENCE</scope>
    <source>
        <strain evidence="2">NBRC 14913</strain>
    </source>
</reference>
<evidence type="ECO:0000259" key="1">
    <source>
        <dbReference type="Pfam" id="PF04213"/>
    </source>
</evidence>
<sequence>MSRQPGALRWAVKQSFVRYVRVLAAGTCETSGGAELHPGEVIEFPLLAAARAGGRWELNFAGGVRFIAHHGALDVTLSGLRLDLGPDGGSISIAVGDNRLTIASLPPSEPEERDRSLRWQALLPSLTEAGVEVFGSVYAAGIELAPLDAAVPIDS</sequence>
<feature type="domain" description="Htaa" evidence="1">
    <location>
        <begin position="6"/>
        <end position="149"/>
    </location>
</feature>
<accession>A0A919T268</accession>
<dbReference type="InterPro" id="IPR007331">
    <property type="entry name" value="Htaa"/>
</dbReference>
<protein>
    <recommendedName>
        <fullName evidence="1">Htaa domain-containing protein</fullName>
    </recommendedName>
</protein>